<evidence type="ECO:0000313" key="2">
    <source>
        <dbReference type="Proteomes" id="UP000282388"/>
    </source>
</evidence>
<dbReference type="InterPro" id="IPR008767">
    <property type="entry name" value="Phage_SPP1_head-tail_adaptor"/>
</dbReference>
<dbReference type="NCBIfam" id="TIGR01563">
    <property type="entry name" value="gp16_SPP1"/>
    <property type="match status" value="1"/>
</dbReference>
<dbReference type="RefSeq" id="WP_120402455.1">
    <property type="nucleotide sequence ID" value="NZ_RAXV01000015.1"/>
</dbReference>
<dbReference type="Proteomes" id="UP000282388">
    <property type="component" value="Unassembled WGS sequence"/>
</dbReference>
<dbReference type="Pfam" id="PF05521">
    <property type="entry name" value="Phage_HCP"/>
    <property type="match status" value="1"/>
</dbReference>
<dbReference type="OrthoDB" id="8640229at2"/>
<dbReference type="Gene3D" id="2.40.10.270">
    <property type="entry name" value="Bacteriophage SPP1 head-tail adaptor protein"/>
    <property type="match status" value="1"/>
</dbReference>
<evidence type="ECO:0000313" key="1">
    <source>
        <dbReference type="EMBL" id="RKG31490.1"/>
    </source>
</evidence>
<keyword evidence="2" id="KW-1185">Reference proteome</keyword>
<dbReference type="EMBL" id="RAXV01000015">
    <property type="protein sequence ID" value="RKG31490.1"/>
    <property type="molecule type" value="Genomic_DNA"/>
</dbReference>
<accession>A0A3A8EL56</accession>
<dbReference type="InterPro" id="IPR038666">
    <property type="entry name" value="SSP1_head-tail_sf"/>
</dbReference>
<comment type="caution">
    <text evidence="1">The sequence shown here is derived from an EMBL/GenBank/DDBJ whole genome shotgun (WGS) entry which is preliminary data.</text>
</comment>
<protein>
    <submittedName>
        <fullName evidence="1">Head-tail adaptor protein</fullName>
    </submittedName>
</protein>
<reference evidence="1 2" key="1">
    <citation type="submission" date="2018-09" db="EMBL/GenBank/DDBJ databases">
        <title>The draft genome of Acinetobacter spp. strains.</title>
        <authorList>
            <person name="Qin J."/>
            <person name="Feng Y."/>
            <person name="Zong Z."/>
        </authorList>
    </citation>
    <scope>NUCLEOTIDE SEQUENCE [LARGE SCALE GENOMIC DNA]</scope>
    <source>
        <strain evidence="1 2">WCHAc060012</strain>
    </source>
</reference>
<name>A0A3A8EL56_9GAMM</name>
<proteinExistence type="predicted"/>
<sequence length="109" mass="12515">MTQNAGELRHRIMVQHFTSGRDEDGYPIPEQWTDYVQLWAKVTHLSGKDLIAAQASQSKVIARLKIRYREDIDTTMRVIYKGKTYAIDSQALEDTNTGYESVTFLLSTM</sequence>
<gene>
    <name evidence="1" type="ORF">D7V32_08480</name>
</gene>
<organism evidence="1 2">
    <name type="scientific">Acinetobacter tianfuensis</name>
    <dbReference type="NCBI Taxonomy" id="2419603"/>
    <lineage>
        <taxon>Bacteria</taxon>
        <taxon>Pseudomonadati</taxon>
        <taxon>Pseudomonadota</taxon>
        <taxon>Gammaproteobacteria</taxon>
        <taxon>Moraxellales</taxon>
        <taxon>Moraxellaceae</taxon>
        <taxon>Acinetobacter</taxon>
    </lineage>
</organism>
<dbReference type="AlphaFoldDB" id="A0A3A8EL56"/>